<evidence type="ECO:0000256" key="3">
    <source>
        <dbReference type="ARBA" id="ARBA00022525"/>
    </source>
</evidence>
<keyword evidence="6" id="KW-0446">Lipid-binding</keyword>
<evidence type="ECO:0000256" key="5">
    <source>
        <dbReference type="ARBA" id="ARBA00023054"/>
    </source>
</evidence>
<evidence type="ECO:0000256" key="2">
    <source>
        <dbReference type="ARBA" id="ARBA00006648"/>
    </source>
</evidence>
<sequence length="172" mass="19475">MSSTLWFHVFFCAMLIVAVCGSMIGTLLELPEEYKDIPGKETMDAIKALSADELKLLKEATEKCGGQYKSDDIAILEYLKPKNKPLHDKIDGMAQKVNDEIRQIKDPEAYLFVGEMRIQFGQVNVKDHKAVVNQLNAWKSRFALLTKEGQNQIVQYFPGVAKTLKPNTRVRV</sequence>
<evidence type="ECO:0000256" key="1">
    <source>
        <dbReference type="ARBA" id="ARBA00004613"/>
    </source>
</evidence>
<reference evidence="8" key="1">
    <citation type="submission" date="2015-08" db="EMBL/GenBank/DDBJ databases">
        <authorList>
            <person name="Babu N.S."/>
            <person name="Beckwith C.J."/>
            <person name="Beseler K.G."/>
            <person name="Brison A."/>
            <person name="Carone J.V."/>
            <person name="Caskin T.P."/>
            <person name="Diamond M."/>
            <person name="Durham M.E."/>
            <person name="Foxe J.M."/>
            <person name="Go M."/>
            <person name="Henderson B.A."/>
            <person name="Jones I.B."/>
            <person name="McGettigan J.A."/>
            <person name="Micheletti S.J."/>
            <person name="Nasrallah M.E."/>
            <person name="Ortiz D."/>
            <person name="Piller C.R."/>
            <person name="Privatt S.R."/>
            <person name="Schneider S.L."/>
            <person name="Sharp S."/>
            <person name="Smith T.C."/>
            <person name="Stanton J.D."/>
            <person name="Ullery H.E."/>
            <person name="Wilson R.J."/>
            <person name="Serrano M.G."/>
            <person name="Buck G."/>
            <person name="Lee V."/>
            <person name="Wang Y."/>
            <person name="Carvalho R."/>
            <person name="Voegtly L."/>
            <person name="Shi R."/>
            <person name="Duckworth R."/>
            <person name="Johnson A."/>
            <person name="Loviza R."/>
            <person name="Walstead R."/>
            <person name="Shah Z."/>
            <person name="Kiflezghi M."/>
            <person name="Wade K."/>
            <person name="Ball S.L."/>
            <person name="Bradley K.W."/>
            <person name="Asai D.J."/>
            <person name="Bowman C.A."/>
            <person name="Russell D.A."/>
            <person name="Pope W.H."/>
            <person name="Jacobs-Sera D."/>
            <person name="Hendrix R.W."/>
            <person name="Hatfull G.F."/>
        </authorList>
    </citation>
    <scope>NUCLEOTIDE SEQUENCE</scope>
</reference>
<name>A0A1S5RMF7_9BILA</name>
<evidence type="ECO:0000256" key="6">
    <source>
        <dbReference type="ARBA" id="ARBA00023121"/>
    </source>
</evidence>
<dbReference type="AlphaFoldDB" id="A0A1S5RMF7"/>
<keyword evidence="4" id="KW-0732">Signal</keyword>
<dbReference type="GO" id="GO:0005576">
    <property type="term" value="C:extracellular region"/>
    <property type="evidence" value="ECO:0007669"/>
    <property type="project" value="UniProtKB-SubCell"/>
</dbReference>
<feature type="transmembrane region" description="Helical" evidence="7">
    <location>
        <begin position="6"/>
        <end position="28"/>
    </location>
</feature>
<dbReference type="Gene3D" id="1.20.120.1100">
    <property type="match status" value="1"/>
</dbReference>
<protein>
    <submittedName>
        <fullName evidence="8">Fatty-acid and retinol-binding protein 5</fullName>
    </submittedName>
</protein>
<keyword evidence="3" id="KW-0964">Secreted</keyword>
<dbReference type="SMR" id="A0A1S5RMF7"/>
<dbReference type="Pfam" id="PF05823">
    <property type="entry name" value="Gp-FAR-1"/>
    <property type="match status" value="1"/>
</dbReference>
<organism evidence="8">
    <name type="scientific">Aphelenchoides besseyi</name>
    <dbReference type="NCBI Taxonomy" id="269767"/>
    <lineage>
        <taxon>Eukaryota</taxon>
        <taxon>Metazoa</taxon>
        <taxon>Ecdysozoa</taxon>
        <taxon>Nematoda</taxon>
        <taxon>Chromadorea</taxon>
        <taxon>Rhabditida</taxon>
        <taxon>Tylenchina</taxon>
        <taxon>Tylenchomorpha</taxon>
        <taxon>Aphelenchoidea</taxon>
        <taxon>Aphelenchoididae</taxon>
        <taxon>Aphelenchoides</taxon>
    </lineage>
</organism>
<accession>A0A1S5RMF7</accession>
<evidence type="ECO:0000313" key="8">
    <source>
        <dbReference type="EMBL" id="AOC59161.1"/>
    </source>
</evidence>
<comment type="similarity">
    <text evidence="2">Belongs to the fatty-acid and retinol-binding protein (FARBP) family.</text>
</comment>
<keyword evidence="7" id="KW-1133">Transmembrane helix</keyword>
<evidence type="ECO:0000256" key="4">
    <source>
        <dbReference type="ARBA" id="ARBA00022729"/>
    </source>
</evidence>
<keyword evidence="7" id="KW-0472">Membrane</keyword>
<evidence type="ECO:0000256" key="7">
    <source>
        <dbReference type="SAM" id="Phobius"/>
    </source>
</evidence>
<dbReference type="InterPro" id="IPR008632">
    <property type="entry name" value="Gp-FAR-1"/>
</dbReference>
<dbReference type="EMBL" id="KT387729">
    <property type="protein sequence ID" value="AOC59161.1"/>
    <property type="molecule type" value="mRNA"/>
</dbReference>
<keyword evidence="5" id="KW-0175">Coiled coil</keyword>
<proteinExistence type="evidence at transcript level"/>
<comment type="subcellular location">
    <subcellularLocation>
        <location evidence="1">Secreted</location>
    </subcellularLocation>
</comment>
<keyword evidence="7" id="KW-0812">Transmembrane</keyword>
<gene>
    <name evidence="8" type="primary">far-5</name>
</gene>
<dbReference type="GO" id="GO:0008289">
    <property type="term" value="F:lipid binding"/>
    <property type="evidence" value="ECO:0007669"/>
    <property type="project" value="UniProtKB-KW"/>
</dbReference>